<dbReference type="SMART" id="SM00871">
    <property type="entry name" value="AraC_E_bind"/>
    <property type="match status" value="1"/>
</dbReference>
<evidence type="ECO:0000256" key="3">
    <source>
        <dbReference type="ARBA" id="ARBA00023163"/>
    </source>
</evidence>
<keyword evidence="3" id="KW-0804">Transcription</keyword>
<keyword evidence="6" id="KW-1185">Reference proteome</keyword>
<dbReference type="InterPro" id="IPR029441">
    <property type="entry name" value="Cass2"/>
</dbReference>
<protein>
    <submittedName>
        <fullName evidence="5">AraC family transcriptional regulator</fullName>
    </submittedName>
</protein>
<gene>
    <name evidence="5" type="ORF">SH1V18_02540</name>
</gene>
<dbReference type="InterPro" id="IPR020449">
    <property type="entry name" value="Tscrpt_reg_AraC-type_HTH"/>
</dbReference>
<name>A0A9W5Y9C2_9FIRM</name>
<dbReference type="InterPro" id="IPR018060">
    <property type="entry name" value="HTH_AraC"/>
</dbReference>
<keyword evidence="1" id="KW-0805">Transcription regulation</keyword>
<organism evidence="5 6">
    <name type="scientific">Vallitalea longa</name>
    <dbReference type="NCBI Taxonomy" id="2936439"/>
    <lineage>
        <taxon>Bacteria</taxon>
        <taxon>Bacillati</taxon>
        <taxon>Bacillota</taxon>
        <taxon>Clostridia</taxon>
        <taxon>Lachnospirales</taxon>
        <taxon>Vallitaleaceae</taxon>
        <taxon>Vallitalea</taxon>
    </lineage>
</organism>
<dbReference type="SUPFAM" id="SSF46689">
    <property type="entry name" value="Homeodomain-like"/>
    <property type="match status" value="2"/>
</dbReference>
<dbReference type="GO" id="GO:0003700">
    <property type="term" value="F:DNA-binding transcription factor activity"/>
    <property type="evidence" value="ECO:0007669"/>
    <property type="project" value="InterPro"/>
</dbReference>
<dbReference type="PRINTS" id="PR00032">
    <property type="entry name" value="HTHARAC"/>
</dbReference>
<dbReference type="InterPro" id="IPR050959">
    <property type="entry name" value="MarA-like"/>
</dbReference>
<dbReference type="InterPro" id="IPR011256">
    <property type="entry name" value="Reg_factor_effector_dom_sf"/>
</dbReference>
<sequence>MDFIQNLQKSIDYMEEHLLEPITYEDVAKYLYMSKYHFHRIFTLTTGMSANEYIRNRRLSMSGQDISMSDQKVIDIALKYGYNSPESFSKAFTRFHGVSPNVARRAGVKLKSFNRLLIKIKFEGGTIMDYRIEKREKFCLLTKVTEFRNEIISEEGNTEIPDFWKKCGENGTFDVLKENTDLHDVYGVCAPITKDSKYFKYGIGMEFNGSDVPDGYTIWKVKPTLWAVFRCIGETPDCIGETWDRIFKEFLPGSEYSMLDDTDFELYSSNTEKDCFCEIWIPIEKKACI</sequence>
<dbReference type="PANTHER" id="PTHR47504">
    <property type="entry name" value="RIGHT ORIGIN-BINDING PROTEIN"/>
    <property type="match status" value="1"/>
</dbReference>
<dbReference type="GO" id="GO:0043565">
    <property type="term" value="F:sequence-specific DNA binding"/>
    <property type="evidence" value="ECO:0007669"/>
    <property type="project" value="InterPro"/>
</dbReference>
<dbReference type="EMBL" id="BRLB01000001">
    <property type="protein sequence ID" value="GKX27774.1"/>
    <property type="molecule type" value="Genomic_DNA"/>
</dbReference>
<evidence type="ECO:0000259" key="4">
    <source>
        <dbReference type="PROSITE" id="PS01124"/>
    </source>
</evidence>
<dbReference type="PANTHER" id="PTHR47504:SF5">
    <property type="entry name" value="RIGHT ORIGIN-BINDING PROTEIN"/>
    <property type="match status" value="1"/>
</dbReference>
<evidence type="ECO:0000256" key="1">
    <source>
        <dbReference type="ARBA" id="ARBA00023015"/>
    </source>
</evidence>
<dbReference type="Pfam" id="PF12833">
    <property type="entry name" value="HTH_18"/>
    <property type="match status" value="1"/>
</dbReference>
<comment type="caution">
    <text evidence="5">The sequence shown here is derived from an EMBL/GenBank/DDBJ whole genome shotgun (WGS) entry which is preliminary data.</text>
</comment>
<feature type="domain" description="HTH araC/xylS-type" evidence="4">
    <location>
        <begin position="8"/>
        <end position="106"/>
    </location>
</feature>
<dbReference type="Pfam" id="PF14526">
    <property type="entry name" value="Cass2"/>
    <property type="match status" value="1"/>
</dbReference>
<dbReference type="SUPFAM" id="SSF55136">
    <property type="entry name" value="Probable bacterial effector-binding domain"/>
    <property type="match status" value="1"/>
</dbReference>
<dbReference type="Gene3D" id="1.10.10.60">
    <property type="entry name" value="Homeodomain-like"/>
    <property type="match status" value="2"/>
</dbReference>
<evidence type="ECO:0000313" key="5">
    <source>
        <dbReference type="EMBL" id="GKX27774.1"/>
    </source>
</evidence>
<dbReference type="Gene3D" id="3.20.80.10">
    <property type="entry name" value="Regulatory factor, effector binding domain"/>
    <property type="match status" value="1"/>
</dbReference>
<dbReference type="Proteomes" id="UP001144256">
    <property type="component" value="Unassembled WGS sequence"/>
</dbReference>
<evidence type="ECO:0000256" key="2">
    <source>
        <dbReference type="ARBA" id="ARBA00023125"/>
    </source>
</evidence>
<dbReference type="PROSITE" id="PS01124">
    <property type="entry name" value="HTH_ARAC_FAMILY_2"/>
    <property type="match status" value="1"/>
</dbReference>
<dbReference type="SMART" id="SM00342">
    <property type="entry name" value="HTH_ARAC"/>
    <property type="match status" value="1"/>
</dbReference>
<dbReference type="AlphaFoldDB" id="A0A9W5Y9C2"/>
<accession>A0A9W5Y9C2</accession>
<dbReference type="RefSeq" id="WP_281811423.1">
    <property type="nucleotide sequence ID" value="NZ_BRLB01000001.1"/>
</dbReference>
<proteinExistence type="predicted"/>
<evidence type="ECO:0000313" key="6">
    <source>
        <dbReference type="Proteomes" id="UP001144256"/>
    </source>
</evidence>
<dbReference type="InterPro" id="IPR009057">
    <property type="entry name" value="Homeodomain-like_sf"/>
</dbReference>
<reference evidence="5" key="1">
    <citation type="submission" date="2022-06" db="EMBL/GenBank/DDBJ databases">
        <title>Vallitalea longa sp. nov., an anaerobic bacterium isolated from marine sediment.</title>
        <authorList>
            <person name="Hirano S."/>
            <person name="Terahara T."/>
            <person name="Mori K."/>
            <person name="Hamada M."/>
            <person name="Matsumoto R."/>
            <person name="Kobayashi T."/>
        </authorList>
    </citation>
    <scope>NUCLEOTIDE SEQUENCE</scope>
    <source>
        <strain evidence="5">SH18-1</strain>
    </source>
</reference>
<keyword evidence="2" id="KW-0238">DNA-binding</keyword>
<dbReference type="InterPro" id="IPR010499">
    <property type="entry name" value="AraC_E-bd"/>
</dbReference>